<evidence type="ECO:0000313" key="3">
    <source>
        <dbReference type="Proteomes" id="UP000253472"/>
    </source>
</evidence>
<protein>
    <submittedName>
        <fullName evidence="2">Uncharacterized protein</fullName>
    </submittedName>
</protein>
<feature type="region of interest" description="Disordered" evidence="1">
    <location>
        <begin position="63"/>
        <end position="92"/>
    </location>
</feature>
<evidence type="ECO:0000313" key="2">
    <source>
        <dbReference type="EMBL" id="RCK62389.1"/>
    </source>
</evidence>
<keyword evidence="3" id="KW-1185">Reference proteome</keyword>
<sequence length="306" mass="34939">MAITTTTTATLHENTKLASFSKATVDTRQQEIINNLIKLAQQEQANGNASITSDKLAKLSDLLAQKQQQSQKKESTAGAAASPPPKSRVQPKPKYASLVNKFDINKSKPREATPPLRPSKPIKKQSHYYRPNQFSFKKLEFVFINVLENVANLLDNLHLLSNLPMFPKVLNNFLKQTNKIWVLILVFLIRKTISQLLNVIRKIRKVNVEVDLLNSTTPANKSNPINEDLNKKYNKVLKDLRFDKMMLIIELIGNFLDLTFNFIEMNGIELPSWAMSILNFSSMAMTIYRMNKDDEYIDDDITEDLI</sequence>
<dbReference type="EMBL" id="QLNQ01000025">
    <property type="protein sequence ID" value="RCK62389.1"/>
    <property type="molecule type" value="Genomic_DNA"/>
</dbReference>
<dbReference type="AlphaFoldDB" id="A0A367Y9U0"/>
<name>A0A367Y9U0_9ASCO</name>
<gene>
    <name evidence="2" type="ORF">Cantr_09157</name>
</gene>
<organism evidence="2 3">
    <name type="scientific">Candida viswanathii</name>
    <dbReference type="NCBI Taxonomy" id="5486"/>
    <lineage>
        <taxon>Eukaryota</taxon>
        <taxon>Fungi</taxon>
        <taxon>Dikarya</taxon>
        <taxon>Ascomycota</taxon>
        <taxon>Saccharomycotina</taxon>
        <taxon>Pichiomycetes</taxon>
        <taxon>Debaryomycetaceae</taxon>
        <taxon>Candida/Lodderomyces clade</taxon>
        <taxon>Candida</taxon>
    </lineage>
</organism>
<accession>A0A367Y9U0</accession>
<comment type="caution">
    <text evidence="2">The sequence shown here is derived from an EMBL/GenBank/DDBJ whole genome shotgun (WGS) entry which is preliminary data.</text>
</comment>
<evidence type="ECO:0000256" key="1">
    <source>
        <dbReference type="SAM" id="MobiDB-lite"/>
    </source>
</evidence>
<proteinExistence type="predicted"/>
<reference evidence="2 3" key="1">
    <citation type="submission" date="2018-06" db="EMBL/GenBank/DDBJ databases">
        <title>Whole genome sequencing of Candida tropicalis (genome annotated by CSBL at Korea University).</title>
        <authorList>
            <person name="Ahn J."/>
        </authorList>
    </citation>
    <scope>NUCLEOTIDE SEQUENCE [LARGE SCALE GENOMIC DNA]</scope>
    <source>
        <strain evidence="2 3">ATCC 20962</strain>
    </source>
</reference>
<dbReference type="OrthoDB" id="3993572at2759"/>
<dbReference type="Proteomes" id="UP000253472">
    <property type="component" value="Unassembled WGS sequence"/>
</dbReference>